<comment type="caution">
    <text evidence="1">The sequence shown here is derived from an EMBL/GenBank/DDBJ whole genome shotgun (WGS) entry which is preliminary data.</text>
</comment>
<dbReference type="EMBL" id="JABZRD010000222">
    <property type="protein sequence ID" value="MBF1283725.1"/>
    <property type="molecule type" value="Genomic_DNA"/>
</dbReference>
<evidence type="ECO:0000313" key="1">
    <source>
        <dbReference type="EMBL" id="MBF1283725.1"/>
    </source>
</evidence>
<name>A0A930GXR7_9FIRM</name>
<dbReference type="Proteomes" id="UP000709351">
    <property type="component" value="Unassembled WGS sequence"/>
</dbReference>
<sequence length="202" mass="23367">AECYRLLAETGELELYLLPVPYGFKNVKGELRERLYEGESFRKKYSVLEYESVNLQSLQADIIVSPTAFDHVNPVFSLDPFYDSKKIKAFTPHLIYLPDFQVAVPKEGEDKAYYNQRYYIPLPGIAHCDYSIFQKEETVEEYLSYWKENVFSQEDKAGGEGLLRKKCISLESLERTSKKENLGAMPIIAKFFLSIVDEENSI</sequence>
<dbReference type="AlphaFoldDB" id="A0A930GXR7"/>
<reference evidence="1" key="1">
    <citation type="submission" date="2020-04" db="EMBL/GenBank/DDBJ databases">
        <title>Deep metagenomics examines the oral microbiome during advanced dental caries in children, revealing novel taxa and co-occurrences with host molecules.</title>
        <authorList>
            <person name="Baker J.L."/>
            <person name="Morton J.T."/>
            <person name="Dinis M."/>
            <person name="Alvarez R."/>
            <person name="Tran N.C."/>
            <person name="Knight R."/>
            <person name="Edlund A."/>
        </authorList>
    </citation>
    <scope>NUCLEOTIDE SEQUENCE</scope>
    <source>
        <strain evidence="1">JCVI_24_bin.2</strain>
    </source>
</reference>
<accession>A0A930GXR7</accession>
<feature type="non-terminal residue" evidence="1">
    <location>
        <position position="1"/>
    </location>
</feature>
<protein>
    <submittedName>
        <fullName evidence="1">Uncharacterized protein</fullName>
    </submittedName>
</protein>
<proteinExistence type="predicted"/>
<gene>
    <name evidence="1" type="ORF">HXM93_04225</name>
</gene>
<organism evidence="1 2">
    <name type="scientific">Oribacterium parvum</name>
    <dbReference type="NCBI Taxonomy" id="1501329"/>
    <lineage>
        <taxon>Bacteria</taxon>
        <taxon>Bacillati</taxon>
        <taxon>Bacillota</taxon>
        <taxon>Clostridia</taxon>
        <taxon>Lachnospirales</taxon>
        <taxon>Lachnospiraceae</taxon>
        <taxon>Oribacterium</taxon>
    </lineage>
</organism>
<evidence type="ECO:0000313" key="2">
    <source>
        <dbReference type="Proteomes" id="UP000709351"/>
    </source>
</evidence>